<name>A0ABD3PUP4_9STRA</name>
<evidence type="ECO:0000313" key="4">
    <source>
        <dbReference type="Proteomes" id="UP001530400"/>
    </source>
</evidence>
<organism evidence="3 4">
    <name type="scientific">Cyclotella atomus</name>
    <dbReference type="NCBI Taxonomy" id="382360"/>
    <lineage>
        <taxon>Eukaryota</taxon>
        <taxon>Sar</taxon>
        <taxon>Stramenopiles</taxon>
        <taxon>Ochrophyta</taxon>
        <taxon>Bacillariophyta</taxon>
        <taxon>Coscinodiscophyceae</taxon>
        <taxon>Thalassiosirophycidae</taxon>
        <taxon>Stephanodiscales</taxon>
        <taxon>Stephanodiscaceae</taxon>
        <taxon>Cyclotella</taxon>
    </lineage>
</organism>
<evidence type="ECO:0000313" key="3">
    <source>
        <dbReference type="EMBL" id="KAL3791780.1"/>
    </source>
</evidence>
<reference evidence="3 4" key="1">
    <citation type="submission" date="2024-10" db="EMBL/GenBank/DDBJ databases">
        <title>Updated reference genomes for cyclostephanoid diatoms.</title>
        <authorList>
            <person name="Roberts W.R."/>
            <person name="Alverson A.J."/>
        </authorList>
    </citation>
    <scope>NUCLEOTIDE SEQUENCE [LARGE SCALE GENOMIC DNA]</scope>
    <source>
        <strain evidence="3 4">AJA010-31</strain>
    </source>
</reference>
<protein>
    <submittedName>
        <fullName evidence="3">Uncharacterized protein</fullName>
    </submittedName>
</protein>
<keyword evidence="2" id="KW-0812">Transmembrane</keyword>
<proteinExistence type="predicted"/>
<feature type="compositionally biased region" description="Polar residues" evidence="1">
    <location>
        <begin position="34"/>
        <end position="46"/>
    </location>
</feature>
<evidence type="ECO:0000256" key="1">
    <source>
        <dbReference type="SAM" id="MobiDB-lite"/>
    </source>
</evidence>
<keyword evidence="2" id="KW-0472">Membrane</keyword>
<dbReference type="EMBL" id="JALLPJ020000447">
    <property type="protein sequence ID" value="KAL3791780.1"/>
    <property type="molecule type" value="Genomic_DNA"/>
</dbReference>
<sequence length="206" mass="24129">MSPLSIAAPRLTPAAKRLPHLVQRTKVVNRHSSSRSNIPSNPTNAKEMTKEEVYQKLEEANETMKAYYSFPPDKVIQLKKAKFNERHRDSSFYIQLGLASSLVCAFILTPFLGRKIAYDEDFREKYIPKWFDYTLNKPKNAWTKEELHEQVVLLQQQLHKRAINGEFTPEKLDEMRRTMHKKPEKEEYAHFAKLHPGVDDDEDLED</sequence>
<evidence type="ECO:0000256" key="2">
    <source>
        <dbReference type="SAM" id="Phobius"/>
    </source>
</evidence>
<feature type="region of interest" description="Disordered" evidence="1">
    <location>
        <begin position="28"/>
        <end position="49"/>
    </location>
</feature>
<dbReference type="AlphaFoldDB" id="A0ABD3PUP4"/>
<keyword evidence="2" id="KW-1133">Transmembrane helix</keyword>
<gene>
    <name evidence="3" type="ORF">ACHAWO_005700</name>
</gene>
<feature type="transmembrane region" description="Helical" evidence="2">
    <location>
        <begin position="92"/>
        <end position="113"/>
    </location>
</feature>
<accession>A0ABD3PUP4</accession>
<comment type="caution">
    <text evidence="3">The sequence shown here is derived from an EMBL/GenBank/DDBJ whole genome shotgun (WGS) entry which is preliminary data.</text>
</comment>
<dbReference type="Proteomes" id="UP001530400">
    <property type="component" value="Unassembled WGS sequence"/>
</dbReference>
<keyword evidence="4" id="KW-1185">Reference proteome</keyword>